<dbReference type="HOGENOM" id="CLU_2429064_0_0_1"/>
<sequence>MLTFIFDDIDLDFAFSRGLLEKLEEEIALIMGMQEHYSRPTLTPEERAANEDVVNYCAANLATLQRRKSRVETFLKNAEETLATVLSS</sequence>
<dbReference type="PhylomeDB" id="O62075"/>
<protein>
    <submittedName>
        <fullName evidence="1">Rubis-subs-bind domain-containing protein</fullName>
    </submittedName>
</protein>
<organism evidence="1 2">
    <name type="scientific">Caenorhabditis elegans</name>
    <dbReference type="NCBI Taxonomy" id="6239"/>
    <lineage>
        <taxon>Eukaryota</taxon>
        <taxon>Metazoa</taxon>
        <taxon>Ecdysozoa</taxon>
        <taxon>Nematoda</taxon>
        <taxon>Chromadorea</taxon>
        <taxon>Rhabditida</taxon>
        <taxon>Rhabditina</taxon>
        <taxon>Rhabditomorpha</taxon>
        <taxon>Rhabditoidea</taxon>
        <taxon>Rhabditidae</taxon>
        <taxon>Peloderinae</taxon>
        <taxon>Caenorhabditis</taxon>
    </lineage>
</organism>
<dbReference type="SMR" id="O62075"/>
<reference evidence="1 2" key="1">
    <citation type="journal article" date="1998" name="Science">
        <title>Genome sequence of the nematode C. elegans: a platform for investigating biology.</title>
        <authorList>
            <consortium name="The C. elegans sequencing consortium"/>
            <person name="Sulson J.E."/>
            <person name="Waterston R."/>
        </authorList>
    </citation>
    <scope>NUCLEOTIDE SEQUENCE [LARGE SCALE GENOMIC DNA]</scope>
    <source>
        <strain evidence="1 2">Bristol N2</strain>
    </source>
</reference>
<evidence type="ECO:0000313" key="2">
    <source>
        <dbReference type="Proteomes" id="UP000001940"/>
    </source>
</evidence>
<dbReference type="Bgee" id="WBGene00007726">
    <property type="expression patterns" value="Expressed in larva and 2 other cell types or tissues"/>
</dbReference>
<dbReference type="EMBL" id="BX284605">
    <property type="protein sequence ID" value="CAB03919.3"/>
    <property type="molecule type" value="Genomic_DNA"/>
</dbReference>
<proteinExistence type="predicted"/>
<dbReference type="Proteomes" id="UP000001940">
    <property type="component" value="Chromosome V"/>
</dbReference>
<dbReference type="InParanoid" id="O62075"/>
<keyword evidence="2" id="KW-1185">Reference proteome</keyword>
<dbReference type="KEGG" id="cel:CELE_C25F9.6"/>
<accession>O62075</accession>
<evidence type="ECO:0000313" key="3">
    <source>
        <dbReference type="WormBase" id="C25F9.6"/>
    </source>
</evidence>
<gene>
    <name evidence="1 3" type="ORF">C25F9.6</name>
    <name evidence="1" type="ORF">CELE_C25F9.6</name>
</gene>
<dbReference type="AGR" id="WB:WBGene00007726"/>
<name>O62075_CAEEL</name>
<evidence type="ECO:0000313" key="1">
    <source>
        <dbReference type="EMBL" id="CAB03919.3"/>
    </source>
</evidence>
<dbReference type="RefSeq" id="NP_001379203.1">
    <property type="nucleotide sequence ID" value="NM_001392697.1"/>
</dbReference>
<dbReference type="CTD" id="182906"/>
<dbReference type="GeneID" id="182906"/>
<dbReference type="UCSC" id="C25F9.6">
    <property type="organism name" value="c. elegans"/>
</dbReference>
<dbReference type="WormBase" id="C25F9.6">
    <property type="protein sequence ID" value="CE42956"/>
    <property type="gene ID" value="WBGene00007726"/>
</dbReference>
<dbReference type="AlphaFoldDB" id="O62075"/>
<dbReference type="PaxDb" id="6239-C25F9.6"/>